<dbReference type="SUPFAM" id="SSF49464">
    <property type="entry name" value="Carboxypeptidase regulatory domain-like"/>
    <property type="match status" value="1"/>
</dbReference>
<dbReference type="InterPro" id="IPR008969">
    <property type="entry name" value="CarboxyPept-like_regulatory"/>
</dbReference>
<keyword evidence="3" id="KW-1185">Reference proteome</keyword>
<dbReference type="Gene3D" id="2.170.130.10">
    <property type="entry name" value="TonB-dependent receptor, plug domain"/>
    <property type="match status" value="1"/>
</dbReference>
<dbReference type="InterPro" id="IPR037066">
    <property type="entry name" value="Plug_dom_sf"/>
</dbReference>
<evidence type="ECO:0000313" key="3">
    <source>
        <dbReference type="Proteomes" id="UP000279562"/>
    </source>
</evidence>
<dbReference type="AlphaFoldDB" id="A0A3P2ACH1"/>
<sequence>MNEDRKKRGTAHSKFLTAVAISALFLSSSNAMATSSASAGISAVAEQQQTITVNGLVVDATGEPIIGASVVEKGTSNGIVTDLDGKFTLNVKPGATLKISFIGYQPQEVKAASTMKIVLKEDTKLLDEVVVVGYGTQKKVNLTGAVSTVDLSKTMEGRPQQDVAKALQGAVPGLSILNYYCPLNLFLSPYLRKSLLDKPPFGLFQRLSA</sequence>
<keyword evidence="1" id="KW-0732">Signal</keyword>
<dbReference type="Proteomes" id="UP000279562">
    <property type="component" value="Unassembled WGS sequence"/>
</dbReference>
<dbReference type="SUPFAM" id="SSF56935">
    <property type="entry name" value="Porins"/>
    <property type="match status" value="1"/>
</dbReference>
<accession>A0A3P2ACH1</accession>
<dbReference type="Pfam" id="PF13715">
    <property type="entry name" value="CarbopepD_reg_2"/>
    <property type="match status" value="1"/>
</dbReference>
<feature type="chain" id="PRO_5018239700" evidence="1">
    <location>
        <begin position="34"/>
        <end position="209"/>
    </location>
</feature>
<gene>
    <name evidence="2" type="ORF">EII33_01650</name>
</gene>
<evidence type="ECO:0000313" key="2">
    <source>
        <dbReference type="EMBL" id="RRD93131.1"/>
    </source>
</evidence>
<protein>
    <submittedName>
        <fullName evidence="2">SusC/RagA family protein</fullName>
    </submittedName>
</protein>
<dbReference type="EMBL" id="RQYF01000003">
    <property type="protein sequence ID" value="RRD93131.1"/>
    <property type="molecule type" value="Genomic_DNA"/>
</dbReference>
<feature type="signal peptide" evidence="1">
    <location>
        <begin position="1"/>
        <end position="33"/>
    </location>
</feature>
<dbReference type="RefSeq" id="WP_185741317.1">
    <property type="nucleotide sequence ID" value="NZ_RQYF01000003.1"/>
</dbReference>
<name>A0A3P2ACH1_9BACE</name>
<feature type="non-terminal residue" evidence="2">
    <location>
        <position position="209"/>
    </location>
</feature>
<proteinExistence type="predicted"/>
<comment type="caution">
    <text evidence="2">The sequence shown here is derived from an EMBL/GenBank/DDBJ whole genome shotgun (WGS) entry which is preliminary data.</text>
</comment>
<evidence type="ECO:0000256" key="1">
    <source>
        <dbReference type="SAM" id="SignalP"/>
    </source>
</evidence>
<reference evidence="2 3" key="1">
    <citation type="submission" date="2018-11" db="EMBL/GenBank/DDBJ databases">
        <title>Genomes From Bacteria Associated with the Canine Oral Cavity: a Test Case for Automated Genome-Based Taxonomic Assignment.</title>
        <authorList>
            <person name="Coil D.A."/>
            <person name="Jospin G."/>
            <person name="Darling A.E."/>
            <person name="Wallis C."/>
            <person name="Davis I.J."/>
            <person name="Harris S."/>
            <person name="Eisen J.A."/>
            <person name="Holcombe L.J."/>
            <person name="O'Flynn C."/>
        </authorList>
    </citation>
    <scope>NUCLEOTIDE SEQUENCE [LARGE SCALE GENOMIC DNA]</scope>
    <source>
        <strain evidence="2 3">OH1047_COT-310</strain>
    </source>
</reference>
<organism evidence="2 3">
    <name type="scientific">Prevotella heparinolytica</name>
    <dbReference type="NCBI Taxonomy" id="28113"/>
    <lineage>
        <taxon>Bacteria</taxon>
        <taxon>Pseudomonadati</taxon>
        <taxon>Bacteroidota</taxon>
        <taxon>Bacteroidia</taxon>
        <taxon>Bacteroidales</taxon>
        <taxon>Bacteroidaceae</taxon>
        <taxon>Bacteroides</taxon>
    </lineage>
</organism>
<dbReference type="Gene3D" id="2.60.40.1120">
    <property type="entry name" value="Carboxypeptidase-like, regulatory domain"/>
    <property type="match status" value="1"/>
</dbReference>
<dbReference type="FunFam" id="2.60.40.1120:FF:000003">
    <property type="entry name" value="Outer membrane protein Omp121"/>
    <property type="match status" value="1"/>
</dbReference>